<protein>
    <submittedName>
        <fullName evidence="1">Uncharacterized protein</fullName>
    </submittedName>
</protein>
<accession>A0AAD6Y8B0</accession>
<name>A0AAD6Y8B0_9AGAR</name>
<organism evidence="1 2">
    <name type="scientific">Mycena pura</name>
    <dbReference type="NCBI Taxonomy" id="153505"/>
    <lineage>
        <taxon>Eukaryota</taxon>
        <taxon>Fungi</taxon>
        <taxon>Dikarya</taxon>
        <taxon>Basidiomycota</taxon>
        <taxon>Agaricomycotina</taxon>
        <taxon>Agaricomycetes</taxon>
        <taxon>Agaricomycetidae</taxon>
        <taxon>Agaricales</taxon>
        <taxon>Marasmiineae</taxon>
        <taxon>Mycenaceae</taxon>
        <taxon>Mycena</taxon>
    </lineage>
</organism>
<reference evidence="1" key="1">
    <citation type="submission" date="2023-03" db="EMBL/GenBank/DDBJ databases">
        <title>Massive genome expansion in bonnet fungi (Mycena s.s.) driven by repeated elements and novel gene families across ecological guilds.</title>
        <authorList>
            <consortium name="Lawrence Berkeley National Laboratory"/>
            <person name="Harder C.B."/>
            <person name="Miyauchi S."/>
            <person name="Viragh M."/>
            <person name="Kuo A."/>
            <person name="Thoen E."/>
            <person name="Andreopoulos B."/>
            <person name="Lu D."/>
            <person name="Skrede I."/>
            <person name="Drula E."/>
            <person name="Henrissat B."/>
            <person name="Morin E."/>
            <person name="Kohler A."/>
            <person name="Barry K."/>
            <person name="LaButti K."/>
            <person name="Morin E."/>
            <person name="Salamov A."/>
            <person name="Lipzen A."/>
            <person name="Mereny Z."/>
            <person name="Hegedus B."/>
            <person name="Baldrian P."/>
            <person name="Stursova M."/>
            <person name="Weitz H."/>
            <person name="Taylor A."/>
            <person name="Grigoriev I.V."/>
            <person name="Nagy L.G."/>
            <person name="Martin F."/>
            <person name="Kauserud H."/>
        </authorList>
    </citation>
    <scope>NUCLEOTIDE SEQUENCE</scope>
    <source>
        <strain evidence="1">9144</strain>
    </source>
</reference>
<comment type="caution">
    <text evidence="1">The sequence shown here is derived from an EMBL/GenBank/DDBJ whole genome shotgun (WGS) entry which is preliminary data.</text>
</comment>
<gene>
    <name evidence="1" type="ORF">GGX14DRAFT_366897</name>
</gene>
<sequence length="134" mass="14471">VLSMYAKGGGKAGAHVFIPLADSINPISFVLAQTYEHAGGQTFRRVHGGAAAMLGISRFTHAPVGSVLLRVPDTVSIKPNQLQVELSPATTVKFRELISEKDQLVWFTTVLNTVQRRAGNVNIIDIDTDEDADN</sequence>
<evidence type="ECO:0000313" key="2">
    <source>
        <dbReference type="Proteomes" id="UP001219525"/>
    </source>
</evidence>
<evidence type="ECO:0000313" key="1">
    <source>
        <dbReference type="EMBL" id="KAJ7206867.1"/>
    </source>
</evidence>
<dbReference type="EMBL" id="JARJCW010000038">
    <property type="protein sequence ID" value="KAJ7206867.1"/>
    <property type="molecule type" value="Genomic_DNA"/>
</dbReference>
<dbReference type="Proteomes" id="UP001219525">
    <property type="component" value="Unassembled WGS sequence"/>
</dbReference>
<proteinExistence type="predicted"/>
<keyword evidence="2" id="KW-1185">Reference proteome</keyword>
<feature type="non-terminal residue" evidence="1">
    <location>
        <position position="1"/>
    </location>
</feature>
<dbReference type="AlphaFoldDB" id="A0AAD6Y8B0"/>